<comment type="caution">
    <text evidence="1">The sequence shown here is derived from an EMBL/GenBank/DDBJ whole genome shotgun (WGS) entry which is preliminary data.</text>
</comment>
<name>A0A4S3KC33_9GAMM</name>
<dbReference type="Pfam" id="PF14696">
    <property type="entry name" value="Glyoxalase_5"/>
    <property type="match status" value="1"/>
</dbReference>
<keyword evidence="2" id="KW-1185">Reference proteome</keyword>
<sequence length="82" mass="8460">MCLASYLSRSSPTGFADEANFLVNEEPGSFAMGFARQHGPCASGFAIRFSKPAPWVRTQALGHGGGAIGLSRPHNAAVPAGV</sequence>
<reference evidence="1 2" key="1">
    <citation type="submission" date="2017-02" db="EMBL/GenBank/DDBJ databases">
        <title>Whole genome sequencing of Metallibacterium scheffleri DSM 24874 (T).</title>
        <authorList>
            <person name="Kumar S."/>
            <person name="Patil P."/>
            <person name="Patil P.B."/>
        </authorList>
    </citation>
    <scope>NUCLEOTIDE SEQUENCE [LARGE SCALE GENOMIC DNA]</scope>
    <source>
        <strain evidence="1 2">DSM 24874</strain>
    </source>
</reference>
<dbReference type="Proteomes" id="UP000307749">
    <property type="component" value="Unassembled WGS sequence"/>
</dbReference>
<accession>A0A4S3KC33</accession>
<dbReference type="EMBL" id="MWQO01000109">
    <property type="protein sequence ID" value="THD05965.1"/>
    <property type="molecule type" value="Genomic_DNA"/>
</dbReference>
<proteinExistence type="predicted"/>
<feature type="non-terminal residue" evidence="1">
    <location>
        <position position="82"/>
    </location>
</feature>
<dbReference type="AlphaFoldDB" id="A0A4S3KC33"/>
<gene>
    <name evidence="1" type="ORF">B1806_16395</name>
</gene>
<evidence type="ECO:0000313" key="1">
    <source>
        <dbReference type="EMBL" id="THD05965.1"/>
    </source>
</evidence>
<evidence type="ECO:0000313" key="2">
    <source>
        <dbReference type="Proteomes" id="UP000307749"/>
    </source>
</evidence>
<protein>
    <submittedName>
        <fullName evidence="1">Uncharacterized protein</fullName>
    </submittedName>
</protein>
<organism evidence="1 2">
    <name type="scientific">Metallibacterium scheffleri</name>
    <dbReference type="NCBI Taxonomy" id="993689"/>
    <lineage>
        <taxon>Bacteria</taxon>
        <taxon>Pseudomonadati</taxon>
        <taxon>Pseudomonadota</taxon>
        <taxon>Gammaproteobacteria</taxon>
        <taxon>Lysobacterales</taxon>
        <taxon>Rhodanobacteraceae</taxon>
        <taxon>Metallibacterium</taxon>
    </lineage>
</organism>